<dbReference type="InterPro" id="IPR009057">
    <property type="entry name" value="Homeodomain-like_sf"/>
</dbReference>
<evidence type="ECO:0000256" key="3">
    <source>
        <dbReference type="ARBA" id="ARBA00023163"/>
    </source>
</evidence>
<reference evidence="5 6" key="1">
    <citation type="submission" date="2018-08" db="EMBL/GenBank/DDBJ databases">
        <title>Mucilaginibacter sp. MYSH2.</title>
        <authorList>
            <person name="Seo T."/>
        </authorList>
    </citation>
    <scope>NUCLEOTIDE SEQUENCE [LARGE SCALE GENOMIC DNA]</scope>
    <source>
        <strain evidence="5 6">MYSH2</strain>
    </source>
</reference>
<keyword evidence="1" id="KW-0805">Transcription regulation</keyword>
<dbReference type="Gene3D" id="1.10.10.60">
    <property type="entry name" value="Homeodomain-like"/>
    <property type="match status" value="1"/>
</dbReference>
<evidence type="ECO:0000256" key="1">
    <source>
        <dbReference type="ARBA" id="ARBA00023015"/>
    </source>
</evidence>
<evidence type="ECO:0000259" key="4">
    <source>
        <dbReference type="PROSITE" id="PS01124"/>
    </source>
</evidence>
<dbReference type="Pfam" id="PF12833">
    <property type="entry name" value="HTH_18"/>
    <property type="match status" value="1"/>
</dbReference>
<dbReference type="InterPro" id="IPR018062">
    <property type="entry name" value="HTH_AraC-typ_CS"/>
</dbReference>
<dbReference type="Proteomes" id="UP000264217">
    <property type="component" value="Unassembled WGS sequence"/>
</dbReference>
<dbReference type="GO" id="GO:0003700">
    <property type="term" value="F:DNA-binding transcription factor activity"/>
    <property type="evidence" value="ECO:0007669"/>
    <property type="project" value="InterPro"/>
</dbReference>
<comment type="caution">
    <text evidence="5">The sequence shown here is derived from an EMBL/GenBank/DDBJ whole genome shotgun (WGS) entry which is preliminary data.</text>
</comment>
<keyword evidence="2" id="KW-0238">DNA-binding</keyword>
<dbReference type="GO" id="GO:0043565">
    <property type="term" value="F:sequence-specific DNA binding"/>
    <property type="evidence" value="ECO:0007669"/>
    <property type="project" value="InterPro"/>
</dbReference>
<keyword evidence="6" id="KW-1185">Reference proteome</keyword>
<protein>
    <submittedName>
        <fullName evidence="5">AraC family transcriptional regulator</fullName>
    </submittedName>
</protein>
<dbReference type="PROSITE" id="PS01124">
    <property type="entry name" value="HTH_ARAC_FAMILY_2"/>
    <property type="match status" value="1"/>
</dbReference>
<sequence>MSMRIASKIEGSDEWLFIEEVPSRYSVERPLSEKRIAIKKHPVQLNSYQVCSGGLFLMYAEMHFEEAVKIFSEVSGETITSQFIFAEKPIDAKKSTKVVHHGHNRHNIRYIPAIKSTHEVTRGTRYNYFLMVLSKEYYFHLVNHHSMLHADFVKEIDKGRYTSMAVEDMAVTYEMRRVIDDILLCKRSGDLKRLFTESKVLELLMLQLEQIQFADKEETFQLKPDDLKKVEEARAILDKRFNDPPTLKELSRMVGLNEFKLKGGFKEYFSITVYKYVTRLRMEMARRLILEKNKTIGQISAEVGYRHQTHLTDAFKKYFGILPSEVE</sequence>
<organism evidence="5 6">
    <name type="scientific">Mucilaginibacter conchicola</name>
    <dbReference type="NCBI Taxonomy" id="2303333"/>
    <lineage>
        <taxon>Bacteria</taxon>
        <taxon>Pseudomonadati</taxon>
        <taxon>Bacteroidota</taxon>
        <taxon>Sphingobacteriia</taxon>
        <taxon>Sphingobacteriales</taxon>
        <taxon>Sphingobacteriaceae</taxon>
        <taxon>Mucilaginibacter</taxon>
    </lineage>
</organism>
<dbReference type="PANTHER" id="PTHR47893:SF1">
    <property type="entry name" value="REGULATORY PROTEIN PCHR"/>
    <property type="match status" value="1"/>
</dbReference>
<evidence type="ECO:0000313" key="6">
    <source>
        <dbReference type="Proteomes" id="UP000264217"/>
    </source>
</evidence>
<keyword evidence="3" id="KW-0804">Transcription</keyword>
<dbReference type="PROSITE" id="PS00041">
    <property type="entry name" value="HTH_ARAC_FAMILY_1"/>
    <property type="match status" value="1"/>
</dbReference>
<accession>A0A372NYN5</accession>
<dbReference type="PANTHER" id="PTHR47893">
    <property type="entry name" value="REGULATORY PROTEIN PCHR"/>
    <property type="match status" value="1"/>
</dbReference>
<dbReference type="SUPFAM" id="SSF46689">
    <property type="entry name" value="Homeodomain-like"/>
    <property type="match status" value="2"/>
</dbReference>
<gene>
    <name evidence="5" type="ORF">D0C36_03530</name>
</gene>
<evidence type="ECO:0000256" key="2">
    <source>
        <dbReference type="ARBA" id="ARBA00023125"/>
    </source>
</evidence>
<dbReference type="EMBL" id="QWDC01000001">
    <property type="protein sequence ID" value="RFZ94627.1"/>
    <property type="molecule type" value="Genomic_DNA"/>
</dbReference>
<proteinExistence type="predicted"/>
<dbReference type="InterPro" id="IPR018060">
    <property type="entry name" value="HTH_AraC"/>
</dbReference>
<dbReference type="AlphaFoldDB" id="A0A372NYN5"/>
<dbReference type="RefSeq" id="WP_117390188.1">
    <property type="nucleotide sequence ID" value="NZ_QWDC01000001.1"/>
</dbReference>
<feature type="domain" description="HTH araC/xylS-type" evidence="4">
    <location>
        <begin position="231"/>
        <end position="327"/>
    </location>
</feature>
<dbReference type="OrthoDB" id="799767at2"/>
<evidence type="ECO:0000313" key="5">
    <source>
        <dbReference type="EMBL" id="RFZ94627.1"/>
    </source>
</evidence>
<name>A0A372NYN5_9SPHI</name>
<dbReference type="InterPro" id="IPR053142">
    <property type="entry name" value="PchR_regulatory_protein"/>
</dbReference>
<dbReference type="SMART" id="SM00342">
    <property type="entry name" value="HTH_ARAC"/>
    <property type="match status" value="1"/>
</dbReference>